<dbReference type="GO" id="GO:0005737">
    <property type="term" value="C:cytoplasm"/>
    <property type="evidence" value="ECO:0000318"/>
    <property type="project" value="GO_Central"/>
</dbReference>
<dbReference type="OrthoDB" id="205623at2759"/>
<dbReference type="EMBL" id="CM001224">
    <property type="protein sequence ID" value="AET03220.1"/>
    <property type="molecule type" value="Genomic_DNA"/>
</dbReference>
<dbReference type="InterPro" id="IPR027417">
    <property type="entry name" value="P-loop_NTPase"/>
</dbReference>
<evidence type="ECO:0000256" key="2">
    <source>
        <dbReference type="ARBA" id="ARBA00022679"/>
    </source>
</evidence>
<evidence type="ECO:0000313" key="7">
    <source>
        <dbReference type="EnsemblPlants" id="AET03220"/>
    </source>
</evidence>
<evidence type="ECO:0000259" key="4">
    <source>
        <dbReference type="Pfam" id="PF00685"/>
    </source>
</evidence>
<name>G7LGX1_MEDTR</name>
<dbReference type="Gramene" id="rna47776">
    <property type="protein sequence ID" value="RHN41453.1"/>
    <property type="gene ID" value="gene47776"/>
</dbReference>
<dbReference type="EnsemblPlants" id="AET03220">
    <property type="protein sequence ID" value="AET03220"/>
    <property type="gene ID" value="MTR_8g066280"/>
</dbReference>
<evidence type="ECO:0000313" key="8">
    <source>
        <dbReference type="Proteomes" id="UP000002051"/>
    </source>
</evidence>
<dbReference type="PaxDb" id="3880-AET03220"/>
<dbReference type="Proteomes" id="UP000265566">
    <property type="component" value="Chromosome 8"/>
</dbReference>
<sequence>MQGVDIHIAIRKRMDYVLLPSIPYDSLPNSAKESTCKVVYLCRDPKDTFVSHWHFTNKLRAQSRGPLPLQEAFESFCRGASSFGPFWEHVLGYWKESLERPEKVMFLKYEEMKMNPSFYLKEIANFLGCPFSKEEESKGMVDDILNLCSFEKLSNLEVNKTGKLSFDMENKYFFRLGRVGDCKNVLTTEMIEQLNTITESKLATHGLRF</sequence>
<reference evidence="9" key="4">
    <citation type="journal article" date="2018" name="Nat. Plants">
        <title>Whole-genome landscape of Medicago truncatula symbiotic genes.</title>
        <authorList>
            <person name="Pecrix Y."/>
            <person name="Staton S.E."/>
            <person name="Sallet E."/>
            <person name="Lelandais-Briere C."/>
            <person name="Moreau S."/>
            <person name="Carrere S."/>
            <person name="Blein T."/>
            <person name="Jardinaud M.F."/>
            <person name="Latrasse D."/>
            <person name="Zouine M."/>
            <person name="Zahm M."/>
            <person name="Kreplak J."/>
            <person name="Mayjonade B."/>
            <person name="Satge C."/>
            <person name="Perez M."/>
            <person name="Cauet S."/>
            <person name="Marande W."/>
            <person name="Chantry-Darmon C."/>
            <person name="Lopez-Roques C."/>
            <person name="Bouchez O."/>
            <person name="Berard A."/>
            <person name="Debelle F."/>
            <person name="Munos S."/>
            <person name="Bendahmane A."/>
            <person name="Berges H."/>
            <person name="Niebel A."/>
            <person name="Buitink J."/>
            <person name="Frugier F."/>
            <person name="Benhamed M."/>
            <person name="Crespi M."/>
            <person name="Gouzy J."/>
            <person name="Gamas P."/>
        </authorList>
    </citation>
    <scope>NUCLEOTIDE SEQUENCE [LARGE SCALE GENOMIC DNA]</scope>
    <source>
        <strain evidence="9">cv. Jemalong A17</strain>
    </source>
</reference>
<dbReference type="GO" id="GO:0051923">
    <property type="term" value="P:sulfation"/>
    <property type="evidence" value="ECO:0000318"/>
    <property type="project" value="GO_Central"/>
</dbReference>
<dbReference type="eggNOG" id="KOG1584">
    <property type="taxonomic scope" value="Eukaryota"/>
</dbReference>
<dbReference type="AlphaFoldDB" id="G7LGX1"/>
<dbReference type="SUPFAM" id="SSF52540">
    <property type="entry name" value="P-loop containing nucleoside triphosphate hydrolases"/>
    <property type="match status" value="1"/>
</dbReference>
<organism evidence="5 8">
    <name type="scientific">Medicago truncatula</name>
    <name type="common">Barrel medic</name>
    <name type="synonym">Medicago tribuloides</name>
    <dbReference type="NCBI Taxonomy" id="3880"/>
    <lineage>
        <taxon>Eukaryota</taxon>
        <taxon>Viridiplantae</taxon>
        <taxon>Streptophyta</taxon>
        <taxon>Embryophyta</taxon>
        <taxon>Tracheophyta</taxon>
        <taxon>Spermatophyta</taxon>
        <taxon>Magnoliopsida</taxon>
        <taxon>eudicotyledons</taxon>
        <taxon>Gunneridae</taxon>
        <taxon>Pentapetalae</taxon>
        <taxon>rosids</taxon>
        <taxon>fabids</taxon>
        <taxon>Fabales</taxon>
        <taxon>Fabaceae</taxon>
        <taxon>Papilionoideae</taxon>
        <taxon>50 kb inversion clade</taxon>
        <taxon>NPAAA clade</taxon>
        <taxon>Hologalegina</taxon>
        <taxon>IRL clade</taxon>
        <taxon>Trifolieae</taxon>
        <taxon>Medicago</taxon>
    </lineage>
</organism>
<protein>
    <recommendedName>
        <fullName evidence="3">Sulfotransferase</fullName>
        <ecNumber evidence="3">2.8.2.-</ecNumber>
    </recommendedName>
</protein>
<dbReference type="HOGENOM" id="CLU_027239_6_0_1"/>
<dbReference type="OMA" id="NILCLRY"/>
<gene>
    <name evidence="7" type="primary">11423693</name>
    <name evidence="5" type="ordered locus">MTR_8g066280</name>
    <name evidence="6" type="ORF">MtrunA17_Chr8g0366241</name>
</gene>
<dbReference type="Gene3D" id="3.40.50.300">
    <property type="entry name" value="P-loop containing nucleotide triphosphate hydrolases"/>
    <property type="match status" value="1"/>
</dbReference>
<evidence type="ECO:0000313" key="9">
    <source>
        <dbReference type="Proteomes" id="UP000265566"/>
    </source>
</evidence>
<proteinExistence type="inferred from homology"/>
<dbReference type="EC" id="2.8.2.-" evidence="3"/>
<dbReference type="KEGG" id="mtr:11423693"/>
<dbReference type="GO" id="GO:0008146">
    <property type="term" value="F:sulfotransferase activity"/>
    <property type="evidence" value="ECO:0000318"/>
    <property type="project" value="GO_Central"/>
</dbReference>
<dbReference type="EMBL" id="PSQE01000008">
    <property type="protein sequence ID" value="RHN41453.1"/>
    <property type="molecule type" value="Genomic_DNA"/>
</dbReference>
<evidence type="ECO:0000313" key="5">
    <source>
        <dbReference type="EMBL" id="AET03220.1"/>
    </source>
</evidence>
<keyword evidence="8" id="KW-1185">Reference proteome</keyword>
<reference evidence="6" key="5">
    <citation type="journal article" date="2018" name="Nat. Plants">
        <title>Whole-genome landscape of Medicago truncatula symbiotic genes.</title>
        <authorList>
            <person name="Pecrix Y."/>
            <person name="Gamas P."/>
            <person name="Carrere S."/>
        </authorList>
    </citation>
    <scope>NUCLEOTIDE SEQUENCE</scope>
    <source>
        <tissue evidence="6">Leaves</tissue>
    </source>
</reference>
<reference evidence="5 8" key="2">
    <citation type="journal article" date="2014" name="BMC Genomics">
        <title>An improved genome release (version Mt4.0) for the model legume Medicago truncatula.</title>
        <authorList>
            <person name="Tang H."/>
            <person name="Krishnakumar V."/>
            <person name="Bidwell S."/>
            <person name="Rosen B."/>
            <person name="Chan A."/>
            <person name="Zhou S."/>
            <person name="Gentzbittel L."/>
            <person name="Childs K.L."/>
            <person name="Yandell M."/>
            <person name="Gundlach H."/>
            <person name="Mayer K.F."/>
            <person name="Schwartz D.C."/>
            <person name="Town C.D."/>
        </authorList>
    </citation>
    <scope>GENOME REANNOTATION</scope>
    <source>
        <strain evidence="5">A17</strain>
        <strain evidence="7 8">cv. Jemalong A17</strain>
    </source>
</reference>
<reference evidence="7" key="3">
    <citation type="submission" date="2015-04" db="UniProtKB">
        <authorList>
            <consortium name="EnsemblPlants"/>
        </authorList>
    </citation>
    <scope>IDENTIFICATION</scope>
    <source>
        <strain evidence="7">cv. Jemalong A17</strain>
    </source>
</reference>
<evidence type="ECO:0000256" key="3">
    <source>
        <dbReference type="RuleBase" id="RU361155"/>
    </source>
</evidence>
<reference evidence="5 8" key="1">
    <citation type="journal article" date="2011" name="Nature">
        <title>The Medicago genome provides insight into the evolution of rhizobial symbioses.</title>
        <authorList>
            <person name="Young N.D."/>
            <person name="Debelle F."/>
            <person name="Oldroyd G.E."/>
            <person name="Geurts R."/>
            <person name="Cannon S.B."/>
            <person name="Udvardi M.K."/>
            <person name="Benedito V.A."/>
            <person name="Mayer K.F."/>
            <person name="Gouzy J."/>
            <person name="Schoof H."/>
            <person name="Van de Peer Y."/>
            <person name="Proost S."/>
            <person name="Cook D.R."/>
            <person name="Meyers B.C."/>
            <person name="Spannagl M."/>
            <person name="Cheung F."/>
            <person name="De Mita S."/>
            <person name="Krishnakumar V."/>
            <person name="Gundlach H."/>
            <person name="Zhou S."/>
            <person name="Mudge J."/>
            <person name="Bharti A.K."/>
            <person name="Murray J.D."/>
            <person name="Naoumkina M.A."/>
            <person name="Rosen B."/>
            <person name="Silverstein K.A."/>
            <person name="Tang H."/>
            <person name="Rombauts S."/>
            <person name="Zhao P.X."/>
            <person name="Zhou P."/>
            <person name="Barbe V."/>
            <person name="Bardou P."/>
            <person name="Bechner M."/>
            <person name="Bellec A."/>
            <person name="Berger A."/>
            <person name="Berges H."/>
            <person name="Bidwell S."/>
            <person name="Bisseling T."/>
            <person name="Choisne N."/>
            <person name="Couloux A."/>
            <person name="Denny R."/>
            <person name="Deshpande S."/>
            <person name="Dai X."/>
            <person name="Doyle J.J."/>
            <person name="Dudez A.M."/>
            <person name="Farmer A.D."/>
            <person name="Fouteau S."/>
            <person name="Franken C."/>
            <person name="Gibelin C."/>
            <person name="Gish J."/>
            <person name="Goldstein S."/>
            <person name="Gonzalez A.J."/>
            <person name="Green P.J."/>
            <person name="Hallab A."/>
            <person name="Hartog M."/>
            <person name="Hua A."/>
            <person name="Humphray S.J."/>
            <person name="Jeong D.H."/>
            <person name="Jing Y."/>
            <person name="Jocker A."/>
            <person name="Kenton S.M."/>
            <person name="Kim D.J."/>
            <person name="Klee K."/>
            <person name="Lai H."/>
            <person name="Lang C."/>
            <person name="Lin S."/>
            <person name="Macmil S.L."/>
            <person name="Magdelenat G."/>
            <person name="Matthews L."/>
            <person name="McCorrison J."/>
            <person name="Monaghan E.L."/>
            <person name="Mun J.H."/>
            <person name="Najar F.Z."/>
            <person name="Nicholson C."/>
            <person name="Noirot C."/>
            <person name="O'Bleness M."/>
            <person name="Paule C.R."/>
            <person name="Poulain J."/>
            <person name="Prion F."/>
            <person name="Qin B."/>
            <person name="Qu C."/>
            <person name="Retzel E.F."/>
            <person name="Riddle C."/>
            <person name="Sallet E."/>
            <person name="Samain S."/>
            <person name="Samson N."/>
            <person name="Sanders I."/>
            <person name="Saurat O."/>
            <person name="Scarpelli C."/>
            <person name="Schiex T."/>
            <person name="Segurens B."/>
            <person name="Severin A.J."/>
            <person name="Sherrier D.J."/>
            <person name="Shi R."/>
            <person name="Sims S."/>
            <person name="Singer S.R."/>
            <person name="Sinharoy S."/>
            <person name="Sterck L."/>
            <person name="Viollet A."/>
            <person name="Wang B.B."/>
            <person name="Wang K."/>
            <person name="Wang M."/>
            <person name="Wang X."/>
            <person name="Warfsmann J."/>
            <person name="Weissenbach J."/>
            <person name="White D.D."/>
            <person name="White J.D."/>
            <person name="Wiley G.B."/>
            <person name="Wincker P."/>
            <person name="Xing Y."/>
            <person name="Yang L."/>
            <person name="Yao Z."/>
            <person name="Ying F."/>
            <person name="Zhai J."/>
            <person name="Zhou L."/>
            <person name="Zuber A."/>
            <person name="Denarie J."/>
            <person name="Dixon R.A."/>
            <person name="May G.D."/>
            <person name="Schwartz D.C."/>
            <person name="Rogers J."/>
            <person name="Quetier F."/>
            <person name="Town C.D."/>
            <person name="Roe B.A."/>
        </authorList>
    </citation>
    <scope>NUCLEOTIDE SEQUENCE [LARGE SCALE GENOMIC DNA]</scope>
    <source>
        <strain evidence="5">A17</strain>
        <strain evidence="7 8">cv. Jemalong A17</strain>
    </source>
</reference>
<accession>G7LGX1</accession>
<comment type="similarity">
    <text evidence="1 3">Belongs to the sulfotransferase 1 family.</text>
</comment>
<evidence type="ECO:0000313" key="6">
    <source>
        <dbReference type="EMBL" id="RHN41453.1"/>
    </source>
</evidence>
<dbReference type="InterPro" id="IPR000863">
    <property type="entry name" value="Sulfotransferase_dom"/>
</dbReference>
<dbReference type="Proteomes" id="UP000002051">
    <property type="component" value="Chromosome 8"/>
</dbReference>
<dbReference type="Pfam" id="PF00685">
    <property type="entry name" value="Sulfotransfer_1"/>
    <property type="match status" value="1"/>
</dbReference>
<dbReference type="PANTHER" id="PTHR11783">
    <property type="entry name" value="SULFOTRANSFERASE SULT"/>
    <property type="match status" value="1"/>
</dbReference>
<feature type="domain" description="Sulfotransferase" evidence="4">
    <location>
        <begin position="22"/>
        <end position="203"/>
    </location>
</feature>
<evidence type="ECO:0000256" key="1">
    <source>
        <dbReference type="ARBA" id="ARBA00005771"/>
    </source>
</evidence>
<keyword evidence="2 3" id="KW-0808">Transferase</keyword>